<dbReference type="GeneID" id="23679590"/>
<feature type="transmembrane region" description="Helical" evidence="1">
    <location>
        <begin position="6"/>
        <end position="25"/>
    </location>
</feature>
<gene>
    <name evidence="2" type="primary">84</name>
    <name evidence="2" type="ORF">PBI_GAIA_84</name>
</gene>
<dbReference type="EMBL" id="KJ567043">
    <property type="protein sequence ID" value="AID58903.1"/>
    <property type="molecule type" value="Genomic_DNA"/>
</dbReference>
<evidence type="ECO:0000313" key="3">
    <source>
        <dbReference type="Proteomes" id="UP000027491"/>
    </source>
</evidence>
<dbReference type="Proteomes" id="UP000027491">
    <property type="component" value="Segment"/>
</dbReference>
<sequence length="34" mass="3997">MSFDNQIRLFILGAVILWILLDLAMRENSYGARR</sequence>
<evidence type="ECO:0000256" key="1">
    <source>
        <dbReference type="SAM" id="Phobius"/>
    </source>
</evidence>
<accession>A0A068F3I4</accession>
<organism evidence="2 3">
    <name type="scientific">Mycobacterium phage Gaia</name>
    <dbReference type="NCBI Taxonomy" id="1486472"/>
    <lineage>
        <taxon>Viruses</taxon>
        <taxon>Duplodnaviria</taxon>
        <taxon>Heunggongvirae</taxon>
        <taxon>Uroviricota</taxon>
        <taxon>Caudoviricetes</taxon>
        <taxon>Gaiavirus</taxon>
        <taxon>Gaiavirus gaia</taxon>
    </lineage>
</organism>
<evidence type="ECO:0000313" key="2">
    <source>
        <dbReference type="EMBL" id="AID58903.1"/>
    </source>
</evidence>
<keyword evidence="1" id="KW-1133">Transmembrane helix</keyword>
<keyword evidence="1" id="KW-0812">Transmembrane</keyword>
<name>A0A068F3I4_9CAUD</name>
<dbReference type="RefSeq" id="YP_009124826.1">
    <property type="nucleotide sequence ID" value="NC_026590.1"/>
</dbReference>
<proteinExistence type="predicted"/>
<dbReference type="KEGG" id="vg:23679590"/>
<protein>
    <submittedName>
        <fullName evidence="2">Uncharacterized protein</fullName>
    </submittedName>
</protein>
<keyword evidence="1" id="KW-0472">Membrane</keyword>
<reference evidence="2 3" key="1">
    <citation type="submission" date="2014-03" db="EMBL/GenBank/DDBJ databases">
        <authorList>
            <person name="Yoder B.A."/>
            <person name="Colicchio M.A."/>
            <person name="Schafer C.E."/>
            <person name="Abrahim M.R."/>
            <person name="Adkins N.L."/>
            <person name="Burke K.A."/>
            <person name="Churilla B.M."/>
            <person name="Cohen K.L."/>
            <person name="Fasoranti T.O."/>
            <person name="Genkil J.S."/>
            <person name="Kramer Z.J."/>
            <person name="Prout A.K."/>
            <person name="Schwarz A.G."/>
            <person name="Tish M."/>
            <person name="Vispute N."/>
            <person name="Wilkes K.E."/>
            <person name="Williams C.R."/>
            <person name="Xiao X."/>
            <person name="Yu V.J."/>
            <person name="Lapin J.S."/>
            <person name="Ott C.T."/>
            <person name="Walburn T.D."/>
            <person name="Bradley K.W."/>
            <person name="Clarke D.Q."/>
            <person name="Lewis M.F."/>
            <person name="Barker L.P."/>
            <person name="Bailey C."/>
            <person name="Asai D.J."/>
            <person name="Bowman C.A."/>
            <person name="Russell D.A."/>
            <person name="Pope W.H."/>
            <person name="Jacobs-Sera D."/>
            <person name="Hendrix R.W."/>
            <person name="Hatfull G.F."/>
        </authorList>
    </citation>
    <scope>NUCLEOTIDE SEQUENCE [LARGE SCALE GENOMIC DNA]</scope>
</reference>
<keyword evidence="3" id="KW-1185">Reference proteome</keyword>